<protein>
    <submittedName>
        <fullName evidence="1">Uncharacterized protein</fullName>
    </submittedName>
</protein>
<evidence type="ECO:0000313" key="2">
    <source>
        <dbReference type="Proteomes" id="UP001174694"/>
    </source>
</evidence>
<accession>A0AA38R5G9</accession>
<dbReference type="AlphaFoldDB" id="A0AA38R5G9"/>
<keyword evidence="2" id="KW-1185">Reference proteome</keyword>
<organism evidence="1 2">
    <name type="scientific">Pleurostoma richardsiae</name>
    <dbReference type="NCBI Taxonomy" id="41990"/>
    <lineage>
        <taxon>Eukaryota</taxon>
        <taxon>Fungi</taxon>
        <taxon>Dikarya</taxon>
        <taxon>Ascomycota</taxon>
        <taxon>Pezizomycotina</taxon>
        <taxon>Sordariomycetes</taxon>
        <taxon>Sordariomycetidae</taxon>
        <taxon>Calosphaeriales</taxon>
        <taxon>Pleurostomataceae</taxon>
        <taxon>Pleurostoma</taxon>
    </lineage>
</organism>
<proteinExistence type="predicted"/>
<dbReference type="Proteomes" id="UP001174694">
    <property type="component" value="Unassembled WGS sequence"/>
</dbReference>
<reference evidence="1" key="1">
    <citation type="submission" date="2022-07" db="EMBL/GenBank/DDBJ databases">
        <title>Fungi with potential for degradation of polypropylene.</title>
        <authorList>
            <person name="Gostincar C."/>
        </authorList>
    </citation>
    <scope>NUCLEOTIDE SEQUENCE</scope>
    <source>
        <strain evidence="1">EXF-13308</strain>
    </source>
</reference>
<comment type="caution">
    <text evidence="1">The sequence shown here is derived from an EMBL/GenBank/DDBJ whole genome shotgun (WGS) entry which is preliminary data.</text>
</comment>
<name>A0AA38R5G9_9PEZI</name>
<sequence length="360" mass="39968">MSVPPPLAAWHITSTVLCGPLEQEALYFYENVFGKLSPKTFIWSLLAVVLRYAFDDATTMHLLLAACLAHMSQQREDQATMRSAKLHFDVGSRLLVAGSQADQVDHCRSFINFWFLQLIYRAIWDEQARCAMKKLSASMAQYVQRYGLLDMLQEEDRTGGPGAGSGKPRYEQALPVAEKGFLARFLLFVAYEDLDSEFCDAGGALSSLILVHGATSDAIFVASQNSHAPFGPDYPPEELADDIARSKPLEMHFHANLALAQINQLYKQSNPSAQELRDVYDRLQWIRQQYANIFQLAETPCGVGEKLMTTTASVVANFKAVLVYCLRAMAAQPSLSGDSGTAEKLRAAKQDLIYSVGLFF</sequence>
<evidence type="ECO:0000313" key="1">
    <source>
        <dbReference type="EMBL" id="KAJ9134325.1"/>
    </source>
</evidence>
<gene>
    <name evidence="1" type="ORF">NKR23_g10186</name>
</gene>
<dbReference type="EMBL" id="JANBVO010000044">
    <property type="protein sequence ID" value="KAJ9134325.1"/>
    <property type="molecule type" value="Genomic_DNA"/>
</dbReference>